<dbReference type="Gene3D" id="1.20.140.10">
    <property type="entry name" value="Butyryl-CoA Dehydrogenase, subunit A, domain 3"/>
    <property type="match status" value="1"/>
</dbReference>
<evidence type="ECO:0000259" key="6">
    <source>
        <dbReference type="Pfam" id="PF00441"/>
    </source>
</evidence>
<dbReference type="GO" id="GO:0050660">
    <property type="term" value="F:flavin adenine dinucleotide binding"/>
    <property type="evidence" value="ECO:0007669"/>
    <property type="project" value="InterPro"/>
</dbReference>
<comment type="similarity">
    <text evidence="2">Belongs to the acyl-CoA dehydrogenase family.</text>
</comment>
<dbReference type="SUPFAM" id="SSF47203">
    <property type="entry name" value="Acyl-CoA dehydrogenase C-terminal domain-like"/>
    <property type="match status" value="1"/>
</dbReference>
<comment type="caution">
    <text evidence="7">The sequence shown here is derived from an EMBL/GenBank/DDBJ whole genome shotgun (WGS) entry which is preliminary data.</text>
</comment>
<dbReference type="GO" id="GO:0003995">
    <property type="term" value="F:acyl-CoA dehydrogenase activity"/>
    <property type="evidence" value="ECO:0007669"/>
    <property type="project" value="TreeGrafter"/>
</dbReference>
<gene>
    <name evidence="7" type="ORF">LPW39_02820</name>
</gene>
<dbReference type="InterPro" id="IPR009100">
    <property type="entry name" value="AcylCoA_DH/oxidase_NM_dom_sf"/>
</dbReference>
<evidence type="ECO:0000256" key="3">
    <source>
        <dbReference type="ARBA" id="ARBA00022630"/>
    </source>
</evidence>
<dbReference type="RefSeq" id="WP_230771149.1">
    <property type="nucleotide sequence ID" value="NZ_JAJNCT010000005.1"/>
</dbReference>
<proteinExistence type="inferred from homology"/>
<name>A0AAW4XR74_9BURK</name>
<comment type="cofactor">
    <cofactor evidence="1">
        <name>FAD</name>
        <dbReference type="ChEBI" id="CHEBI:57692"/>
    </cofactor>
</comment>
<dbReference type="Proteomes" id="UP001199260">
    <property type="component" value="Unassembled WGS sequence"/>
</dbReference>
<sequence>MTMQSEELQPEEFGQAAQAVIAALQGQGPAEAAAAMADAGLFGICADEEQGGLGLPLAFAMPVVRVAGQMQLSYPLPEQIAASKALQGTQAGGQLLRGEKSLCVVMAAQAAGDWSGVARNGLQADYVLVQSDAGFALYDKAALRCQEEAMLDPEVPQLWVSTTGATPLLSLDAQQSQAFCADIKLLWAEYVNGLCAGALERTADYLQARVQFGRPLSAKQAVRHHLARMRLLLEASSAQAWRALRPDEWGNPRQADSALAAALNQGAWVLEKAIHLHGGMGFTWELGLHRSLREHKKLDASLGAGALMRAVGADFIDRCEVTQ</sequence>
<dbReference type="Pfam" id="PF00441">
    <property type="entry name" value="Acyl-CoA_dh_1"/>
    <property type="match status" value="1"/>
</dbReference>
<evidence type="ECO:0000313" key="8">
    <source>
        <dbReference type="Proteomes" id="UP001199260"/>
    </source>
</evidence>
<keyword evidence="5" id="KW-0560">Oxidoreductase</keyword>
<dbReference type="PANTHER" id="PTHR43884">
    <property type="entry name" value="ACYL-COA DEHYDROGENASE"/>
    <property type="match status" value="1"/>
</dbReference>
<dbReference type="PANTHER" id="PTHR43884:SF20">
    <property type="entry name" value="ACYL-COA DEHYDROGENASE FADE28"/>
    <property type="match status" value="1"/>
</dbReference>
<organism evidence="7 8">
    <name type="scientific">Comamonas koreensis</name>
    <dbReference type="NCBI Taxonomy" id="160825"/>
    <lineage>
        <taxon>Bacteria</taxon>
        <taxon>Pseudomonadati</taxon>
        <taxon>Pseudomonadota</taxon>
        <taxon>Betaproteobacteria</taxon>
        <taxon>Burkholderiales</taxon>
        <taxon>Comamonadaceae</taxon>
        <taxon>Comamonas</taxon>
    </lineage>
</organism>
<accession>A0AAW4XR74</accession>
<dbReference type="SUPFAM" id="SSF56645">
    <property type="entry name" value="Acyl-CoA dehydrogenase NM domain-like"/>
    <property type="match status" value="1"/>
</dbReference>
<dbReference type="Gene3D" id="1.10.540.10">
    <property type="entry name" value="Acyl-CoA dehydrogenase/oxidase, N-terminal domain"/>
    <property type="match status" value="1"/>
</dbReference>
<dbReference type="InterPro" id="IPR037069">
    <property type="entry name" value="AcylCoA_DH/ox_N_sf"/>
</dbReference>
<keyword evidence="4" id="KW-0274">FAD</keyword>
<evidence type="ECO:0000256" key="1">
    <source>
        <dbReference type="ARBA" id="ARBA00001974"/>
    </source>
</evidence>
<evidence type="ECO:0000256" key="5">
    <source>
        <dbReference type="ARBA" id="ARBA00023002"/>
    </source>
</evidence>
<feature type="domain" description="Acyl-CoA dehydrogenase/oxidase C-terminal" evidence="6">
    <location>
        <begin position="193"/>
        <end position="313"/>
    </location>
</feature>
<dbReference type="InterPro" id="IPR009075">
    <property type="entry name" value="AcylCo_DH/oxidase_C"/>
</dbReference>
<evidence type="ECO:0000256" key="2">
    <source>
        <dbReference type="ARBA" id="ARBA00009347"/>
    </source>
</evidence>
<protein>
    <submittedName>
        <fullName evidence="7">Acyl-CoA/acyl-ACP dehydrogenase</fullName>
    </submittedName>
</protein>
<evidence type="ECO:0000256" key="4">
    <source>
        <dbReference type="ARBA" id="ARBA00022827"/>
    </source>
</evidence>
<reference evidence="7 8" key="1">
    <citation type="submission" date="2021-11" db="EMBL/GenBank/DDBJ databases">
        <title>Genome sequence.</title>
        <authorList>
            <person name="Sun Q."/>
        </authorList>
    </citation>
    <scope>NUCLEOTIDE SEQUENCE [LARGE SCALE GENOMIC DNA]</scope>
    <source>
        <strain evidence="7 8">KCTC 12005</strain>
    </source>
</reference>
<keyword evidence="8" id="KW-1185">Reference proteome</keyword>
<dbReference type="InterPro" id="IPR036250">
    <property type="entry name" value="AcylCo_DH-like_C"/>
</dbReference>
<dbReference type="AlphaFoldDB" id="A0AAW4XR74"/>
<dbReference type="EMBL" id="JAJNCT010000005">
    <property type="protein sequence ID" value="MCD2164063.1"/>
    <property type="molecule type" value="Genomic_DNA"/>
</dbReference>
<keyword evidence="3" id="KW-0285">Flavoprotein</keyword>
<evidence type="ECO:0000313" key="7">
    <source>
        <dbReference type="EMBL" id="MCD2164063.1"/>
    </source>
</evidence>